<evidence type="ECO:0000256" key="10">
    <source>
        <dbReference type="ARBA" id="ARBA00023130"/>
    </source>
</evidence>
<dbReference type="Proteomes" id="UP000250572">
    <property type="component" value="Unassembled WGS sequence"/>
</dbReference>
<dbReference type="InterPro" id="IPR001214">
    <property type="entry name" value="SET_dom"/>
</dbReference>
<dbReference type="FunFam" id="3.30.160.60:FF:000748">
    <property type="entry name" value="PR domain zinc finger protein"/>
    <property type="match status" value="1"/>
</dbReference>
<dbReference type="InterPro" id="IPR046341">
    <property type="entry name" value="SET_dom_sf"/>
</dbReference>
<keyword evidence="15" id="KW-0812">Transmembrane</keyword>
<feature type="compositionally biased region" description="Basic and acidic residues" evidence="14">
    <location>
        <begin position="667"/>
        <end position="678"/>
    </location>
</feature>
<dbReference type="GO" id="GO:0000978">
    <property type="term" value="F:RNA polymerase II cis-regulatory region sequence-specific DNA binding"/>
    <property type="evidence" value="ECO:0007669"/>
    <property type="project" value="TreeGrafter"/>
</dbReference>
<dbReference type="Gene3D" id="2.170.270.10">
    <property type="entry name" value="SET domain"/>
    <property type="match status" value="1"/>
</dbReference>
<dbReference type="EMBL" id="NHOQ01001560">
    <property type="protein sequence ID" value="PWA23757.1"/>
    <property type="molecule type" value="Genomic_DNA"/>
</dbReference>
<comment type="caution">
    <text evidence="18">The sequence shown here is derived from an EMBL/GenBank/DDBJ whole genome shotgun (WGS) entry which is preliminary data.</text>
</comment>
<evidence type="ECO:0000256" key="5">
    <source>
        <dbReference type="ARBA" id="ARBA00022771"/>
    </source>
</evidence>
<keyword evidence="11" id="KW-0804">Transcription</keyword>
<evidence type="ECO:0000313" key="19">
    <source>
        <dbReference type="Proteomes" id="UP000250572"/>
    </source>
</evidence>
<dbReference type="InterPro" id="IPR044413">
    <property type="entry name" value="PRDM1_PR-SET"/>
</dbReference>
<evidence type="ECO:0000256" key="2">
    <source>
        <dbReference type="ARBA" id="ARBA00022588"/>
    </source>
</evidence>
<evidence type="ECO:0000256" key="14">
    <source>
        <dbReference type="SAM" id="MobiDB-lite"/>
    </source>
</evidence>
<accession>A0A315VKY7</accession>
<feature type="compositionally biased region" description="Polar residues" evidence="14">
    <location>
        <begin position="706"/>
        <end position="716"/>
    </location>
</feature>
<dbReference type="AlphaFoldDB" id="A0A315VKY7"/>
<dbReference type="PROSITE" id="PS50280">
    <property type="entry name" value="SET"/>
    <property type="match status" value="1"/>
</dbReference>
<keyword evidence="8" id="KW-0805">Transcription regulation</keyword>
<dbReference type="Gene3D" id="3.30.160.60">
    <property type="entry name" value="Classic Zinc Finger"/>
    <property type="match status" value="4"/>
</dbReference>
<dbReference type="Pfam" id="PF00096">
    <property type="entry name" value="zf-C2H2"/>
    <property type="match status" value="3"/>
</dbReference>
<feature type="region of interest" description="Disordered" evidence="14">
    <location>
        <begin position="667"/>
        <end position="731"/>
    </location>
</feature>
<keyword evidence="15" id="KW-0472">Membrane</keyword>
<name>A0A315VKY7_GAMAF</name>
<dbReference type="SMART" id="SM00355">
    <property type="entry name" value="ZnF_C2H2"/>
    <property type="match status" value="5"/>
</dbReference>
<dbReference type="CDD" id="cd19187">
    <property type="entry name" value="PR-SET_PRDM1"/>
    <property type="match status" value="1"/>
</dbReference>
<keyword evidence="5 13" id="KW-0863">Zinc-finger</keyword>
<evidence type="ECO:0000313" key="18">
    <source>
        <dbReference type="EMBL" id="PWA23757.1"/>
    </source>
</evidence>
<dbReference type="GO" id="GO:0045165">
    <property type="term" value="P:cell fate commitment"/>
    <property type="evidence" value="ECO:0007669"/>
    <property type="project" value="TreeGrafter"/>
</dbReference>
<keyword evidence="6" id="KW-0862">Zinc</keyword>
<dbReference type="SUPFAM" id="SSF57667">
    <property type="entry name" value="beta-beta-alpha zinc fingers"/>
    <property type="match status" value="3"/>
</dbReference>
<keyword evidence="12" id="KW-0539">Nucleus</keyword>
<dbReference type="SUPFAM" id="SSF82199">
    <property type="entry name" value="SET domain"/>
    <property type="match status" value="1"/>
</dbReference>
<dbReference type="InterPro" id="IPR036236">
    <property type="entry name" value="Znf_C2H2_sf"/>
</dbReference>
<keyword evidence="7" id="KW-0391">Immunity</keyword>
<keyword evidence="10" id="KW-1064">Adaptive immunity</keyword>
<feature type="domain" description="C2H2-type" evidence="16">
    <location>
        <begin position="1016"/>
        <end position="1043"/>
    </location>
</feature>
<reference evidence="18 19" key="1">
    <citation type="journal article" date="2018" name="G3 (Bethesda)">
        <title>A High-Quality Reference Genome for the Invasive Mosquitofish Gambusia affinis Using a Chicago Library.</title>
        <authorList>
            <person name="Hoffberg S.L."/>
            <person name="Troendle N.J."/>
            <person name="Glenn T.C."/>
            <person name="Mahmud O."/>
            <person name="Louha S."/>
            <person name="Chalopin D."/>
            <person name="Bennetzen J.L."/>
            <person name="Mauricio R."/>
        </authorList>
    </citation>
    <scope>NUCLEOTIDE SEQUENCE [LARGE SCALE GENOMIC DNA]</scope>
    <source>
        <strain evidence="18">NE01/NJP1002.9</strain>
        <tissue evidence="18">Muscle</tissue>
    </source>
</reference>
<comment type="subcellular location">
    <subcellularLocation>
        <location evidence="1">Nucleus</location>
    </subcellularLocation>
</comment>
<keyword evidence="4" id="KW-0677">Repeat</keyword>
<dbReference type="FunFam" id="3.30.160.60:FF:000211">
    <property type="entry name" value="PR domain zinc finger protein 1"/>
    <property type="match status" value="1"/>
</dbReference>
<dbReference type="PANTHER" id="PTHR16515:SF68">
    <property type="entry name" value="PR DOMAIN ZINC FINGER PROTEIN 1"/>
    <property type="match status" value="1"/>
</dbReference>
<protein>
    <recommendedName>
        <fullName evidence="20">PR domain zinc finger protein 1</fullName>
    </recommendedName>
</protein>
<evidence type="ECO:0000259" key="17">
    <source>
        <dbReference type="PROSITE" id="PS50280"/>
    </source>
</evidence>
<dbReference type="GO" id="GO:0005737">
    <property type="term" value="C:cytoplasm"/>
    <property type="evidence" value="ECO:0007669"/>
    <property type="project" value="TreeGrafter"/>
</dbReference>
<feature type="non-terminal residue" evidence="18">
    <location>
        <position position="1"/>
    </location>
</feature>
<dbReference type="Pfam" id="PF21549">
    <property type="entry name" value="PRDM2_PR"/>
    <property type="match status" value="2"/>
</dbReference>
<feature type="region of interest" description="Disordered" evidence="14">
    <location>
        <begin position="900"/>
        <end position="949"/>
    </location>
</feature>
<feature type="compositionally biased region" description="Low complexity" evidence="14">
    <location>
        <begin position="915"/>
        <end position="933"/>
    </location>
</feature>
<evidence type="ECO:0000256" key="9">
    <source>
        <dbReference type="ARBA" id="ARBA00023125"/>
    </source>
</evidence>
<dbReference type="FunFam" id="3.30.160.60:FF:000132">
    <property type="entry name" value="PR domain zinc finger protein 1"/>
    <property type="match status" value="1"/>
</dbReference>
<evidence type="ECO:0000256" key="3">
    <source>
        <dbReference type="ARBA" id="ARBA00022723"/>
    </source>
</evidence>
<evidence type="ECO:0000256" key="13">
    <source>
        <dbReference type="PROSITE-ProRule" id="PRU00042"/>
    </source>
</evidence>
<feature type="region of interest" description="Disordered" evidence="14">
    <location>
        <begin position="745"/>
        <end position="789"/>
    </location>
</feature>
<dbReference type="GO" id="GO:0001227">
    <property type="term" value="F:DNA-binding transcription repressor activity, RNA polymerase II-specific"/>
    <property type="evidence" value="ECO:0007669"/>
    <property type="project" value="InterPro"/>
</dbReference>
<dbReference type="GO" id="GO:0005634">
    <property type="term" value="C:nucleus"/>
    <property type="evidence" value="ECO:0007669"/>
    <property type="project" value="UniProtKB-SubCell"/>
</dbReference>
<evidence type="ECO:0000259" key="16">
    <source>
        <dbReference type="PROSITE" id="PS50157"/>
    </source>
</evidence>
<proteinExistence type="predicted"/>
<keyword evidence="19" id="KW-1185">Reference proteome</keyword>
<dbReference type="SMART" id="SM00317">
    <property type="entry name" value="SET"/>
    <property type="match status" value="1"/>
</dbReference>
<keyword evidence="3" id="KW-0479">Metal-binding</keyword>
<feature type="domain" description="C2H2-type" evidence="16">
    <location>
        <begin position="1044"/>
        <end position="1071"/>
    </location>
</feature>
<feature type="region of interest" description="Disordered" evidence="14">
    <location>
        <begin position="26"/>
        <end position="59"/>
    </location>
</feature>
<keyword evidence="2" id="KW-0399">Innate immunity</keyword>
<dbReference type="STRING" id="33528.ENSGAFP00000016601"/>
<keyword evidence="15" id="KW-1133">Transmembrane helix</keyword>
<feature type="domain" description="C2H2-type" evidence="16">
    <location>
        <begin position="1072"/>
        <end position="1099"/>
    </location>
</feature>
<sequence length="1248" mass="137880">LSSQKVRARVVARVRQNRGPQWVTVAPGPRGNDVPSSGIRGSIEASGLLQSPGDQTAASSGVFASTCPAGQQLLIHHHYHPPECHKDPLPVPNTEAAEYHISNGDLHWKSQILQQHGLPQTILTMANTRNGPTSSSKHLSPKENFTNFLASTSSALAMFHHPDYLKVSKWITHTPAQRNLRAQCGVLALGVGRQKGRTTPVPHKLSILTGRLPERIPVLVPMCGWDQSYTIISQSEMWSTKICCFPLFSVGQAACCPLCGFLLLCVCGIVLGGIVFEVLFVLPWPPKWKSFFDAPFLITSPLSITNRHTHTQTRTHTPGFGMICRFRCFATLLPILDIQTQTVFPSSVFNPWEMWVNWAGVGATSHSSAMLTSEGAHTMEQDGTNHKMASTATSMGSDGAETMTDTDVDMDMEMEEADMTHWAEAEFEEKCTYIVKDTPWEAGPDADFAMTTTRAEASLPRNLVLKHLAGTKEVVGVCSREYIPKGTRFGPLVGEIYTADSVPKDANRKYFWRVSMPVENTHISSEARETPSCDVSHFKRQSVEQETGVSVWCVWGCDVTFTQITCHTKVPVNPHILIFADGEFHHFVDGLDETRSNWMRYVNPAKSVAEQNLAACQNGMEIYFYTVKPVPAGAELLVWYCHDFARRLRYPPSGELMMQKLKESLMEVKQQHVDRDDSTVEMSSMSPVSMTPSPPKREHSVLSILRGTNSTSSSSAPKREPTRPLPTRPHCADYPFLRPRFPLSEDLLKPSHPGYPLTHSPGKQLSATPSPSARSSPETSPHSSPSGPALSPASVYPYPVYSPPSAPLPTFYQGHQYPRYLLPQYPLPGGGVPTVGGIIPRIYSVYGSLMPPHLPLLPSDPAARRLVIPEPVHPSSISAHRDYFLPGPRSAFSTATLRDKAGVHSSYPGHPNPHGPAHAPSSGSPTAATAPPSEQVPTKPTSAHMGNTSERHLDEEAINLTKVKRGAGSAGYKALPYPLKKQNGKIKYECNVCSKTFGQLSNLKVHLRVHSGERPFKCQTCSKGFTQLAHLQKHYLVHTGEKPHECQVCHKRFSSTSNLKTHLRLHSGEKPYHCKLCPAKFTQFVHLKLHKRLHSRERPHKCPHCHRHYIHLVSLRLHLKGYCLAATSGPASPNVSSQAALEEVHRANEEIERFDVSEHAERLEQLQGSVEMDAMLEKQVLGMLWRESDLKSPNFHPTYNGTATELLSAGYGAFESPKETSVIKIRRSTPISPVAASITVKQESEDHA</sequence>
<feature type="compositionally biased region" description="Low complexity" evidence="14">
    <location>
        <begin position="766"/>
        <end position="789"/>
    </location>
</feature>
<dbReference type="FunFam" id="3.30.160.60:FF:000262">
    <property type="entry name" value="PR domain zinc finger protein 1"/>
    <property type="match status" value="1"/>
</dbReference>
<evidence type="ECO:0000256" key="11">
    <source>
        <dbReference type="ARBA" id="ARBA00023163"/>
    </source>
</evidence>
<evidence type="ECO:0008006" key="20">
    <source>
        <dbReference type="Google" id="ProtNLM"/>
    </source>
</evidence>
<keyword evidence="9" id="KW-0238">DNA-binding</keyword>
<dbReference type="InterPro" id="IPR050331">
    <property type="entry name" value="Zinc_finger"/>
</dbReference>
<dbReference type="PROSITE" id="PS50157">
    <property type="entry name" value="ZINC_FINGER_C2H2_2"/>
    <property type="match status" value="4"/>
</dbReference>
<feature type="compositionally biased region" description="Polar residues" evidence="14">
    <location>
        <begin position="935"/>
        <end position="948"/>
    </location>
</feature>
<feature type="compositionally biased region" description="Low complexity" evidence="14">
    <location>
        <begin position="680"/>
        <end position="691"/>
    </location>
</feature>
<evidence type="ECO:0000256" key="8">
    <source>
        <dbReference type="ARBA" id="ARBA00023015"/>
    </source>
</evidence>
<feature type="compositionally biased region" description="Polar residues" evidence="14">
    <location>
        <begin position="48"/>
        <end position="59"/>
    </location>
</feature>
<feature type="domain" description="SET" evidence="17">
    <location>
        <begin position="460"/>
        <end position="641"/>
    </location>
</feature>
<evidence type="ECO:0000256" key="6">
    <source>
        <dbReference type="ARBA" id="ARBA00022833"/>
    </source>
</evidence>
<dbReference type="GO" id="GO:0045087">
    <property type="term" value="P:innate immune response"/>
    <property type="evidence" value="ECO:0007669"/>
    <property type="project" value="UniProtKB-KW"/>
</dbReference>
<feature type="domain" description="C2H2-type" evidence="16">
    <location>
        <begin position="988"/>
        <end position="1015"/>
    </location>
</feature>
<dbReference type="InterPro" id="IPR013087">
    <property type="entry name" value="Znf_C2H2_type"/>
</dbReference>
<dbReference type="GO" id="GO:0008270">
    <property type="term" value="F:zinc ion binding"/>
    <property type="evidence" value="ECO:0007669"/>
    <property type="project" value="UniProtKB-KW"/>
</dbReference>
<dbReference type="GO" id="GO:0002250">
    <property type="term" value="P:adaptive immune response"/>
    <property type="evidence" value="ECO:0007669"/>
    <property type="project" value="UniProtKB-KW"/>
</dbReference>
<evidence type="ECO:0000256" key="4">
    <source>
        <dbReference type="ARBA" id="ARBA00022737"/>
    </source>
</evidence>
<feature type="transmembrane region" description="Helical" evidence="15">
    <location>
        <begin position="261"/>
        <end position="282"/>
    </location>
</feature>
<evidence type="ECO:0000256" key="15">
    <source>
        <dbReference type="SAM" id="Phobius"/>
    </source>
</evidence>
<dbReference type="PANTHER" id="PTHR16515">
    <property type="entry name" value="PR DOMAIN ZINC FINGER PROTEIN"/>
    <property type="match status" value="1"/>
</dbReference>
<organism evidence="18 19">
    <name type="scientific">Gambusia affinis</name>
    <name type="common">Western mosquitofish</name>
    <name type="synonym">Heterandria affinis</name>
    <dbReference type="NCBI Taxonomy" id="33528"/>
    <lineage>
        <taxon>Eukaryota</taxon>
        <taxon>Metazoa</taxon>
        <taxon>Chordata</taxon>
        <taxon>Craniata</taxon>
        <taxon>Vertebrata</taxon>
        <taxon>Euteleostomi</taxon>
        <taxon>Actinopterygii</taxon>
        <taxon>Neopterygii</taxon>
        <taxon>Teleostei</taxon>
        <taxon>Neoteleostei</taxon>
        <taxon>Acanthomorphata</taxon>
        <taxon>Ovalentaria</taxon>
        <taxon>Atherinomorphae</taxon>
        <taxon>Cyprinodontiformes</taxon>
        <taxon>Poeciliidae</taxon>
        <taxon>Poeciliinae</taxon>
        <taxon>Gambusia</taxon>
    </lineage>
</organism>
<gene>
    <name evidence="18" type="ORF">CCH79_00010790</name>
</gene>
<dbReference type="PROSITE" id="PS00028">
    <property type="entry name" value="ZINC_FINGER_C2H2_1"/>
    <property type="match status" value="4"/>
</dbReference>
<evidence type="ECO:0000256" key="12">
    <source>
        <dbReference type="ARBA" id="ARBA00023242"/>
    </source>
</evidence>
<evidence type="ECO:0000256" key="7">
    <source>
        <dbReference type="ARBA" id="ARBA00022859"/>
    </source>
</evidence>
<evidence type="ECO:0000256" key="1">
    <source>
        <dbReference type="ARBA" id="ARBA00004123"/>
    </source>
</evidence>